<name>A0ACC0VWW3_9STRA</name>
<proteinExistence type="predicted"/>
<reference evidence="1 2" key="1">
    <citation type="journal article" date="2022" name="bioRxiv">
        <title>The genome of the oomycete Peronosclerospora sorghi, a cosmopolitan pathogen of maize and sorghum, is inflated with dispersed pseudogenes.</title>
        <authorList>
            <person name="Fletcher K."/>
            <person name="Martin F."/>
            <person name="Isakeit T."/>
            <person name="Cavanaugh K."/>
            <person name="Magill C."/>
            <person name="Michelmore R."/>
        </authorList>
    </citation>
    <scope>NUCLEOTIDE SEQUENCE [LARGE SCALE GENOMIC DNA]</scope>
    <source>
        <strain evidence="1">P6</strain>
    </source>
</reference>
<evidence type="ECO:0000313" key="1">
    <source>
        <dbReference type="EMBL" id="KAI9911002.1"/>
    </source>
</evidence>
<gene>
    <name evidence="1" type="ORF">PsorP6_010098</name>
</gene>
<organism evidence="1 2">
    <name type="scientific">Peronosclerospora sorghi</name>
    <dbReference type="NCBI Taxonomy" id="230839"/>
    <lineage>
        <taxon>Eukaryota</taxon>
        <taxon>Sar</taxon>
        <taxon>Stramenopiles</taxon>
        <taxon>Oomycota</taxon>
        <taxon>Peronosporomycetes</taxon>
        <taxon>Peronosporales</taxon>
        <taxon>Peronosporaceae</taxon>
        <taxon>Peronosclerospora</taxon>
    </lineage>
</organism>
<protein>
    <submittedName>
        <fullName evidence="1">Uncharacterized protein</fullName>
    </submittedName>
</protein>
<accession>A0ACC0VWW3</accession>
<comment type="caution">
    <text evidence="1">The sequence shown here is derived from an EMBL/GenBank/DDBJ whole genome shotgun (WGS) entry which is preliminary data.</text>
</comment>
<evidence type="ECO:0000313" key="2">
    <source>
        <dbReference type="Proteomes" id="UP001163321"/>
    </source>
</evidence>
<keyword evidence="2" id="KW-1185">Reference proteome</keyword>
<sequence length="325" mass="36335">MPDDVMLGSWEFCAPFCVGRSQRILTSDETRTVRKHHIKFIPYSTPAPHGTQRWIVYDLETANGTAMNGDEMATGENLELRDGDEVTLAPDGRQCVRLLIQFKDESHSHIVIKVLTRSVAVSVVQTYHSMNTPEAFTDRSPRPAVETETSVAATPGSGRSAMMSPSHILPGCVKVFSADFWAVILPCSHTFCGYSISKCFRNSLACPECRKVVKDVPVPNRALDELVERLVGHTVAYKIHVRNRAWMQPPWMQIRRTQRGALRSNVRTLWSFDTKLALSAYIRKQFGETSVAASKRVGLTETAVDYLSSTELIIATHNLLLDRVS</sequence>
<dbReference type="Proteomes" id="UP001163321">
    <property type="component" value="Chromosome 6"/>
</dbReference>
<dbReference type="EMBL" id="CM047585">
    <property type="protein sequence ID" value="KAI9911002.1"/>
    <property type="molecule type" value="Genomic_DNA"/>
</dbReference>